<evidence type="ECO:0000313" key="7">
    <source>
        <dbReference type="EMBL" id="SVA52861.1"/>
    </source>
</evidence>
<accession>A0A381WKQ2</accession>
<evidence type="ECO:0000256" key="3">
    <source>
        <dbReference type="ARBA" id="ARBA00022989"/>
    </source>
</evidence>
<dbReference type="EMBL" id="UINC01012053">
    <property type="protein sequence ID" value="SVA52861.1"/>
    <property type="molecule type" value="Genomic_DNA"/>
</dbReference>
<dbReference type="Pfam" id="PF00892">
    <property type="entry name" value="EamA"/>
    <property type="match status" value="1"/>
</dbReference>
<dbReference type="PANTHER" id="PTHR22911">
    <property type="entry name" value="ACYL-MALONYL CONDENSING ENZYME-RELATED"/>
    <property type="match status" value="1"/>
</dbReference>
<feature type="transmembrane region" description="Helical" evidence="5">
    <location>
        <begin position="48"/>
        <end position="68"/>
    </location>
</feature>
<evidence type="ECO:0000256" key="1">
    <source>
        <dbReference type="ARBA" id="ARBA00004141"/>
    </source>
</evidence>
<feature type="transmembrane region" description="Helical" evidence="5">
    <location>
        <begin position="16"/>
        <end position="36"/>
    </location>
</feature>
<dbReference type="AlphaFoldDB" id="A0A381WKQ2"/>
<evidence type="ECO:0000256" key="5">
    <source>
        <dbReference type="SAM" id="Phobius"/>
    </source>
</evidence>
<feature type="domain" description="EamA" evidence="6">
    <location>
        <begin position="18"/>
        <end position="148"/>
    </location>
</feature>
<dbReference type="InterPro" id="IPR037185">
    <property type="entry name" value="EmrE-like"/>
</dbReference>
<evidence type="ECO:0000256" key="4">
    <source>
        <dbReference type="ARBA" id="ARBA00023136"/>
    </source>
</evidence>
<evidence type="ECO:0000259" key="6">
    <source>
        <dbReference type="Pfam" id="PF00892"/>
    </source>
</evidence>
<sequence length="151" mass="16296">MPGSKPITSVPKRTNLVAVLYAAAFSALLSVMWVLVRNLSSSIHPLEISFWGSVFGLLTFLPTVFKFGPKVFLTNRAGLHLVRAIFNGSAILAWFCALTLVPLANAVALNLIAPLLITIGAIFIFNEKVGYRRWMALGFGGLGALIILRPG</sequence>
<reference evidence="7" key="1">
    <citation type="submission" date="2018-05" db="EMBL/GenBank/DDBJ databases">
        <authorList>
            <person name="Lanie J.A."/>
            <person name="Ng W.-L."/>
            <person name="Kazmierczak K.M."/>
            <person name="Andrzejewski T.M."/>
            <person name="Davidsen T.M."/>
            <person name="Wayne K.J."/>
            <person name="Tettelin H."/>
            <person name="Glass J.I."/>
            <person name="Rusch D."/>
            <person name="Podicherti R."/>
            <person name="Tsui H.-C.T."/>
            <person name="Winkler M.E."/>
        </authorList>
    </citation>
    <scope>NUCLEOTIDE SEQUENCE</scope>
</reference>
<name>A0A381WKQ2_9ZZZZ</name>
<feature type="transmembrane region" description="Helical" evidence="5">
    <location>
        <begin position="80"/>
        <end position="101"/>
    </location>
</feature>
<gene>
    <name evidence="7" type="ORF">METZ01_LOCUS105715</name>
</gene>
<feature type="non-terminal residue" evidence="7">
    <location>
        <position position="151"/>
    </location>
</feature>
<comment type="subcellular location">
    <subcellularLocation>
        <location evidence="1">Membrane</location>
        <topology evidence="1">Multi-pass membrane protein</topology>
    </subcellularLocation>
</comment>
<dbReference type="PANTHER" id="PTHR22911:SF6">
    <property type="entry name" value="SOLUTE CARRIER FAMILY 35 MEMBER G1"/>
    <property type="match status" value="1"/>
</dbReference>
<proteinExistence type="predicted"/>
<feature type="transmembrane region" description="Helical" evidence="5">
    <location>
        <begin position="107"/>
        <end position="125"/>
    </location>
</feature>
<evidence type="ECO:0000256" key="2">
    <source>
        <dbReference type="ARBA" id="ARBA00022692"/>
    </source>
</evidence>
<dbReference type="InterPro" id="IPR000620">
    <property type="entry name" value="EamA_dom"/>
</dbReference>
<keyword evidence="2 5" id="KW-0812">Transmembrane</keyword>
<keyword evidence="4 5" id="KW-0472">Membrane</keyword>
<dbReference type="SUPFAM" id="SSF103481">
    <property type="entry name" value="Multidrug resistance efflux transporter EmrE"/>
    <property type="match status" value="1"/>
</dbReference>
<keyword evidence="3 5" id="KW-1133">Transmembrane helix</keyword>
<protein>
    <recommendedName>
        <fullName evidence="6">EamA domain-containing protein</fullName>
    </recommendedName>
</protein>
<dbReference type="GO" id="GO:0016020">
    <property type="term" value="C:membrane"/>
    <property type="evidence" value="ECO:0007669"/>
    <property type="project" value="UniProtKB-SubCell"/>
</dbReference>
<organism evidence="7">
    <name type="scientific">marine metagenome</name>
    <dbReference type="NCBI Taxonomy" id="408172"/>
    <lineage>
        <taxon>unclassified sequences</taxon>
        <taxon>metagenomes</taxon>
        <taxon>ecological metagenomes</taxon>
    </lineage>
</organism>